<feature type="domain" description="Fibronectin type-III" evidence="5">
    <location>
        <begin position="542"/>
        <end position="643"/>
    </location>
</feature>
<dbReference type="STRING" id="7994.ENSAMXP00000036359"/>
<dbReference type="Ensembl" id="ENSAMXT00000056510.1">
    <property type="protein sequence ID" value="ENSAMXP00000036359.1"/>
    <property type="gene ID" value="ENSAMXG00000032661.1"/>
</dbReference>
<dbReference type="PROSITE" id="PS50835">
    <property type="entry name" value="IG_LIKE"/>
    <property type="match status" value="1"/>
</dbReference>
<dbReference type="SMART" id="SM00060">
    <property type="entry name" value="FN3"/>
    <property type="match status" value="4"/>
</dbReference>
<dbReference type="Proteomes" id="UP000018467">
    <property type="component" value="Unassembled WGS sequence"/>
</dbReference>
<dbReference type="GO" id="GO:0048738">
    <property type="term" value="P:cardiac muscle tissue development"/>
    <property type="evidence" value="ECO:0007669"/>
    <property type="project" value="TreeGrafter"/>
</dbReference>
<dbReference type="InterPro" id="IPR013098">
    <property type="entry name" value="Ig_I-set"/>
</dbReference>
<keyword evidence="3" id="KW-0472">Membrane</keyword>
<dbReference type="SUPFAM" id="SSF48726">
    <property type="entry name" value="Immunoglobulin"/>
    <property type="match status" value="2"/>
</dbReference>
<dbReference type="PRINTS" id="PR00014">
    <property type="entry name" value="FNTYPEIII"/>
</dbReference>
<dbReference type="SMART" id="SM00409">
    <property type="entry name" value="IG"/>
    <property type="match status" value="3"/>
</dbReference>
<feature type="domain" description="Ig-like" evidence="4">
    <location>
        <begin position="166"/>
        <end position="257"/>
    </location>
</feature>
<keyword evidence="3" id="KW-0812">Transmembrane</keyword>
<dbReference type="FunFam" id="2.60.40.10:FF:000002">
    <property type="entry name" value="Titin a"/>
    <property type="match status" value="1"/>
</dbReference>
<feature type="domain" description="Fibronectin type-III" evidence="5">
    <location>
        <begin position="447"/>
        <end position="541"/>
    </location>
</feature>
<dbReference type="InterPro" id="IPR003599">
    <property type="entry name" value="Ig_sub"/>
</dbReference>
<dbReference type="GO" id="GO:0031430">
    <property type="term" value="C:M band"/>
    <property type="evidence" value="ECO:0007669"/>
    <property type="project" value="TreeGrafter"/>
</dbReference>
<evidence type="ECO:0000259" key="5">
    <source>
        <dbReference type="PROSITE" id="PS50853"/>
    </source>
</evidence>
<keyword evidence="3" id="KW-1133">Transmembrane helix</keyword>
<dbReference type="GO" id="GO:0045214">
    <property type="term" value="P:sarcomere organization"/>
    <property type="evidence" value="ECO:0007669"/>
    <property type="project" value="TreeGrafter"/>
</dbReference>
<reference evidence="6" key="3">
    <citation type="submission" date="2025-08" db="UniProtKB">
        <authorList>
            <consortium name="Ensembl"/>
        </authorList>
    </citation>
    <scope>IDENTIFICATION</scope>
</reference>
<sequence>VDVKLIEGLIVKAGTTIVLPAVMKGIPVPTAKWLSDGNELKTEGKFKVETEGTSTVLSISECARTDGGEYILTVANPAGSKSVALHLTVLDLPGPPIGPVNILEVTPDHMVIQWRAPKDDGGTPLMNYVIEKKDYRFRVRASNKVGDGEPRELTETVLAKDILVPPEVTVDVACRDLVTVRAGQIISLVTRVKGRPDPEITWTKDARALGRDKRTEMNNHYPLCELVIQEAVRADYGKYAIQAKNSSGQAQATIIVNVLDIPGACQNLKVAYVTKDSCMVSWENPEDNGGTEITNYKIECRQPSQRGWTLVSSDCTKHVIRSPRLQVESGVNFSKFLLTNARRTDTGKYIITATNAAGSSSAEAKVNVLDRPGPVRDLKVSGISCETKRGVWSVHSSAVVTNSANVTRLTEGNEYIFRVRAENKMGAGPAVETESIVARTQFSRPGPPDAPEVSKISKNEMTVMWCSPDNDGGKPITGYILEKKEEHGVRWTPVSKALIPGNHMTVTGLLPNHDYQFRVKAENEIGLGDASKPSRTYTARDPVDKITQFLPHTKTSITLGWTKPTYDGGAPLIGYVVELRVRGTVKKGEEGWKRCNVAAQLIGTEFTVTSLDEKLEYEFRVSAQNQIGLSQPTNLEGAPVFNIFIFILYSILTILYH</sequence>
<dbReference type="InterPro" id="IPR003598">
    <property type="entry name" value="Ig_sub2"/>
</dbReference>
<dbReference type="Bgee" id="ENSAMXG00000032661">
    <property type="expression patterns" value="Expressed in muscle tissue and 6 other cell types or tissues"/>
</dbReference>
<dbReference type="PANTHER" id="PTHR14340">
    <property type="entry name" value="MICROFIBRIL-ASSOCIATED GLYCOPROTEIN 3"/>
    <property type="match status" value="1"/>
</dbReference>
<dbReference type="Pfam" id="PF07679">
    <property type="entry name" value="I-set"/>
    <property type="match status" value="3"/>
</dbReference>
<reference evidence="7" key="1">
    <citation type="submission" date="2013-03" db="EMBL/GenBank/DDBJ databases">
        <authorList>
            <person name="Jeffery W."/>
            <person name="Warren W."/>
            <person name="Wilson R.K."/>
        </authorList>
    </citation>
    <scope>NUCLEOTIDE SEQUENCE</scope>
    <source>
        <strain evidence="7">female</strain>
    </source>
</reference>
<keyword evidence="2" id="KW-0393">Immunoglobulin domain</keyword>
<evidence type="ECO:0000313" key="7">
    <source>
        <dbReference type="Proteomes" id="UP000018467"/>
    </source>
</evidence>
<evidence type="ECO:0000256" key="1">
    <source>
        <dbReference type="ARBA" id="ARBA00022737"/>
    </source>
</evidence>
<organism evidence="6 7">
    <name type="scientific">Astyanax mexicanus</name>
    <name type="common">Blind cave fish</name>
    <name type="synonym">Astyanax fasciatus mexicanus</name>
    <dbReference type="NCBI Taxonomy" id="7994"/>
    <lineage>
        <taxon>Eukaryota</taxon>
        <taxon>Metazoa</taxon>
        <taxon>Chordata</taxon>
        <taxon>Craniata</taxon>
        <taxon>Vertebrata</taxon>
        <taxon>Euteleostomi</taxon>
        <taxon>Actinopterygii</taxon>
        <taxon>Neopterygii</taxon>
        <taxon>Teleostei</taxon>
        <taxon>Ostariophysi</taxon>
        <taxon>Characiformes</taxon>
        <taxon>Characoidei</taxon>
        <taxon>Acestrorhamphidae</taxon>
        <taxon>Acestrorhamphinae</taxon>
        <taxon>Astyanax</taxon>
    </lineage>
</organism>
<reference evidence="6" key="4">
    <citation type="submission" date="2025-09" db="UniProtKB">
        <authorList>
            <consortium name="Ensembl"/>
        </authorList>
    </citation>
    <scope>IDENTIFICATION</scope>
</reference>
<evidence type="ECO:0008006" key="8">
    <source>
        <dbReference type="Google" id="ProtNLM"/>
    </source>
</evidence>
<evidence type="ECO:0000256" key="2">
    <source>
        <dbReference type="ARBA" id="ARBA00023319"/>
    </source>
</evidence>
<proteinExistence type="predicted"/>
<dbReference type="FunFam" id="2.60.40.10:FF:000034">
    <property type="entry name" value="Titin isoform A"/>
    <property type="match status" value="1"/>
</dbReference>
<dbReference type="InterPro" id="IPR013783">
    <property type="entry name" value="Ig-like_fold"/>
</dbReference>
<dbReference type="AlphaFoldDB" id="A0A3B1J4S9"/>
<keyword evidence="1" id="KW-0677">Repeat</keyword>
<accession>A0A3B1J4S9</accession>
<dbReference type="PANTHER" id="PTHR14340:SF13">
    <property type="entry name" value="TITIN"/>
    <property type="match status" value="1"/>
</dbReference>
<feature type="transmembrane region" description="Helical" evidence="3">
    <location>
        <begin position="637"/>
        <end position="656"/>
    </location>
</feature>
<protein>
    <recommendedName>
        <fullName evidence="8">Titin</fullName>
    </recommendedName>
</protein>
<dbReference type="InterPro" id="IPR036116">
    <property type="entry name" value="FN3_sf"/>
</dbReference>
<dbReference type="InterPro" id="IPR007110">
    <property type="entry name" value="Ig-like_dom"/>
</dbReference>
<dbReference type="InParanoid" id="A0A3B1J4S9"/>
<dbReference type="SUPFAM" id="SSF49265">
    <property type="entry name" value="Fibronectin type III"/>
    <property type="match status" value="3"/>
</dbReference>
<dbReference type="InterPro" id="IPR036179">
    <property type="entry name" value="Ig-like_dom_sf"/>
</dbReference>
<dbReference type="PROSITE" id="PS50853">
    <property type="entry name" value="FN3"/>
    <property type="match status" value="3"/>
</dbReference>
<keyword evidence="7" id="KW-1185">Reference proteome</keyword>
<name>A0A3B1J4S9_ASTMX</name>
<reference evidence="7" key="2">
    <citation type="journal article" date="2014" name="Nat. Commun.">
        <title>The cavefish genome reveals candidate genes for eye loss.</title>
        <authorList>
            <person name="McGaugh S.E."/>
            <person name="Gross J.B."/>
            <person name="Aken B."/>
            <person name="Blin M."/>
            <person name="Borowsky R."/>
            <person name="Chalopin D."/>
            <person name="Hinaux H."/>
            <person name="Jeffery W.R."/>
            <person name="Keene A."/>
            <person name="Ma L."/>
            <person name="Minx P."/>
            <person name="Murphy D."/>
            <person name="O'Quin K.E."/>
            <person name="Retaux S."/>
            <person name="Rohner N."/>
            <person name="Searle S.M."/>
            <person name="Stahl B.A."/>
            <person name="Tabin C."/>
            <person name="Volff J.N."/>
            <person name="Yoshizawa M."/>
            <person name="Warren W.C."/>
        </authorList>
    </citation>
    <scope>NUCLEOTIDE SEQUENCE [LARGE SCALE GENOMIC DNA]</scope>
    <source>
        <strain evidence="7">female</strain>
    </source>
</reference>
<feature type="domain" description="Fibronectin type-III" evidence="5">
    <location>
        <begin position="264"/>
        <end position="373"/>
    </location>
</feature>
<dbReference type="SMART" id="SM00408">
    <property type="entry name" value="IGc2"/>
    <property type="match status" value="2"/>
</dbReference>
<dbReference type="FunFam" id="2.60.40.10:FF:000135">
    <property type="entry name" value="Titin a"/>
    <property type="match status" value="1"/>
</dbReference>
<evidence type="ECO:0000256" key="3">
    <source>
        <dbReference type="SAM" id="Phobius"/>
    </source>
</evidence>
<dbReference type="GeneTree" id="ENSGT01110000267173"/>
<evidence type="ECO:0000313" key="6">
    <source>
        <dbReference type="Ensembl" id="ENSAMXP00000036359.1"/>
    </source>
</evidence>
<evidence type="ECO:0000259" key="4">
    <source>
        <dbReference type="PROSITE" id="PS50835"/>
    </source>
</evidence>
<dbReference type="GO" id="GO:0008307">
    <property type="term" value="F:structural constituent of muscle"/>
    <property type="evidence" value="ECO:0007669"/>
    <property type="project" value="TreeGrafter"/>
</dbReference>
<dbReference type="InterPro" id="IPR003961">
    <property type="entry name" value="FN3_dom"/>
</dbReference>
<dbReference type="FunFam" id="2.60.40.10:FF:000986">
    <property type="entry name" value="Titin b"/>
    <property type="match status" value="1"/>
</dbReference>
<dbReference type="Pfam" id="PF00041">
    <property type="entry name" value="fn3"/>
    <property type="match status" value="2"/>
</dbReference>
<dbReference type="Gene3D" id="2.60.40.10">
    <property type="entry name" value="Immunoglobulins"/>
    <property type="match status" value="7"/>
</dbReference>
<dbReference type="CDD" id="cd00063">
    <property type="entry name" value="FN3"/>
    <property type="match status" value="4"/>
</dbReference>